<dbReference type="InterPro" id="IPR000515">
    <property type="entry name" value="MetI-like"/>
</dbReference>
<comment type="subcellular location">
    <subcellularLocation>
        <location evidence="1 7">Cell membrane</location>
        <topology evidence="1 7">Multi-pass membrane protein</topology>
    </subcellularLocation>
</comment>
<dbReference type="PROSITE" id="PS50928">
    <property type="entry name" value="ABC_TM1"/>
    <property type="match status" value="1"/>
</dbReference>
<dbReference type="Gene3D" id="1.10.3720.10">
    <property type="entry name" value="MetI-like"/>
    <property type="match status" value="1"/>
</dbReference>
<evidence type="ECO:0000256" key="4">
    <source>
        <dbReference type="ARBA" id="ARBA00022692"/>
    </source>
</evidence>
<dbReference type="CDD" id="cd06261">
    <property type="entry name" value="TM_PBP2"/>
    <property type="match status" value="1"/>
</dbReference>
<keyword evidence="5 7" id="KW-1133">Transmembrane helix</keyword>
<proteinExistence type="inferred from homology"/>
<gene>
    <name evidence="9" type="ORF">F0357_21885</name>
</gene>
<dbReference type="InterPro" id="IPR035906">
    <property type="entry name" value="MetI-like_sf"/>
</dbReference>
<sequence length="308" mass="33735">MSSSAQTTSAQVRPTSFWPAFADRDWRIGWAFALPGLLTLAIVMGFPLAYACVISISSLTLLKPAIAPLVGLKNFATVMSDPLFWGSLWLTVKYSVVTVVGEFVFGLGIALMLNRTVRMKPVYFAILTIPMAMSPVSVALIWRMLLQPNLGIVNHVLETVGLPRMDWLGSADIAVWTMAGIDIWQQTSFVVLILAAGLAALPRDPYEAADVDGASQLQQFWFITLPMLRPVAAIAVVIQLINEFRTYDLPYVLTKGGPGTSTEVLSFFAYRRAFLGLSLNEGAAAAFVLLLIVLAMTIAFFALLERRR</sequence>
<dbReference type="Pfam" id="PF00528">
    <property type="entry name" value="BPD_transp_1"/>
    <property type="match status" value="1"/>
</dbReference>
<evidence type="ECO:0000256" key="1">
    <source>
        <dbReference type="ARBA" id="ARBA00004651"/>
    </source>
</evidence>
<evidence type="ECO:0000256" key="7">
    <source>
        <dbReference type="RuleBase" id="RU363032"/>
    </source>
</evidence>
<evidence type="ECO:0000256" key="6">
    <source>
        <dbReference type="ARBA" id="ARBA00023136"/>
    </source>
</evidence>
<feature type="domain" description="ABC transmembrane type-1" evidence="8">
    <location>
        <begin position="88"/>
        <end position="302"/>
    </location>
</feature>
<dbReference type="PANTHER" id="PTHR43005:SF1">
    <property type="entry name" value="SPERMIDINE_PUTRESCINE TRANSPORT SYSTEM PERMEASE PROTEIN"/>
    <property type="match status" value="1"/>
</dbReference>
<evidence type="ECO:0000256" key="3">
    <source>
        <dbReference type="ARBA" id="ARBA00022475"/>
    </source>
</evidence>
<dbReference type="SUPFAM" id="SSF161098">
    <property type="entry name" value="MetI-like"/>
    <property type="match status" value="1"/>
</dbReference>
<evidence type="ECO:0000256" key="5">
    <source>
        <dbReference type="ARBA" id="ARBA00022989"/>
    </source>
</evidence>
<dbReference type="GO" id="GO:0055085">
    <property type="term" value="P:transmembrane transport"/>
    <property type="evidence" value="ECO:0007669"/>
    <property type="project" value="InterPro"/>
</dbReference>
<dbReference type="EMBL" id="VWNA01000003">
    <property type="protein sequence ID" value="MQT15261.1"/>
    <property type="molecule type" value="Genomic_DNA"/>
</dbReference>
<comment type="caution">
    <text evidence="9">The sequence shown here is derived from an EMBL/GenBank/DDBJ whole genome shotgun (WGS) entry which is preliminary data.</text>
</comment>
<keyword evidence="2 7" id="KW-0813">Transport</keyword>
<evidence type="ECO:0000313" key="10">
    <source>
        <dbReference type="Proteomes" id="UP000332515"/>
    </source>
</evidence>
<protein>
    <submittedName>
        <fullName evidence="9">Sugar ABC transporter permease</fullName>
    </submittedName>
</protein>
<evidence type="ECO:0000313" key="9">
    <source>
        <dbReference type="EMBL" id="MQT15261.1"/>
    </source>
</evidence>
<keyword evidence="6 7" id="KW-0472">Membrane</keyword>
<feature type="transmembrane region" description="Helical" evidence="7">
    <location>
        <begin position="220"/>
        <end position="241"/>
    </location>
</feature>
<feature type="transmembrane region" description="Helical" evidence="7">
    <location>
        <begin position="28"/>
        <end position="53"/>
    </location>
</feature>
<comment type="similarity">
    <text evidence="7">Belongs to the binding-protein-dependent transport system permease family.</text>
</comment>
<dbReference type="PANTHER" id="PTHR43005">
    <property type="entry name" value="BLR7065 PROTEIN"/>
    <property type="match status" value="1"/>
</dbReference>
<keyword evidence="3" id="KW-1003">Cell membrane</keyword>
<evidence type="ECO:0000259" key="8">
    <source>
        <dbReference type="PROSITE" id="PS50928"/>
    </source>
</evidence>
<feature type="transmembrane region" description="Helical" evidence="7">
    <location>
        <begin position="283"/>
        <end position="304"/>
    </location>
</feature>
<dbReference type="RefSeq" id="WP_153490089.1">
    <property type="nucleotide sequence ID" value="NZ_VWNA01000003.1"/>
</dbReference>
<organism evidence="9 10">
    <name type="scientific">Segnochrobactrum spirostomi</name>
    <dbReference type="NCBI Taxonomy" id="2608987"/>
    <lineage>
        <taxon>Bacteria</taxon>
        <taxon>Pseudomonadati</taxon>
        <taxon>Pseudomonadota</taxon>
        <taxon>Alphaproteobacteria</taxon>
        <taxon>Hyphomicrobiales</taxon>
        <taxon>Segnochrobactraceae</taxon>
        <taxon>Segnochrobactrum</taxon>
    </lineage>
</organism>
<feature type="transmembrane region" description="Helical" evidence="7">
    <location>
        <begin position="94"/>
        <end position="113"/>
    </location>
</feature>
<accession>A0A6A7YBC6</accession>
<dbReference type="Proteomes" id="UP000332515">
    <property type="component" value="Unassembled WGS sequence"/>
</dbReference>
<dbReference type="AlphaFoldDB" id="A0A6A7YBC6"/>
<reference evidence="9 10" key="1">
    <citation type="submission" date="2019-09" db="EMBL/GenBank/DDBJ databases">
        <title>Segnochrobactrum spirostomi gen. nov., sp. nov., isolated from the ciliate Spirostomum cf. yagiui and description of a novel family, Segnochrobactraceae fam. nov. within the order Rhizobiales of the class Alphaproteobacteria.</title>
        <authorList>
            <person name="Akter S."/>
            <person name="Shazib S.U.A."/>
            <person name="Shin M.K."/>
        </authorList>
    </citation>
    <scope>NUCLEOTIDE SEQUENCE [LARGE SCALE GENOMIC DNA]</scope>
    <source>
        <strain evidence="9 10">Sp-1</strain>
    </source>
</reference>
<evidence type="ECO:0000256" key="2">
    <source>
        <dbReference type="ARBA" id="ARBA00022448"/>
    </source>
</evidence>
<keyword evidence="4 7" id="KW-0812">Transmembrane</keyword>
<feature type="transmembrane region" description="Helical" evidence="7">
    <location>
        <begin position="122"/>
        <end position="142"/>
    </location>
</feature>
<dbReference type="GO" id="GO:0005886">
    <property type="term" value="C:plasma membrane"/>
    <property type="evidence" value="ECO:0007669"/>
    <property type="project" value="UniProtKB-SubCell"/>
</dbReference>
<feature type="transmembrane region" description="Helical" evidence="7">
    <location>
        <begin position="173"/>
        <end position="199"/>
    </location>
</feature>
<name>A0A6A7YBC6_9HYPH</name>
<keyword evidence="10" id="KW-1185">Reference proteome</keyword>